<reference evidence="11 13" key="2">
    <citation type="submission" date="2018-06" db="EMBL/GenBank/DDBJ databases">
        <title>Genomic Encyclopedia of Type Strains, Phase III (KMG-III): the genomes of soil and plant-associated and newly described type strains.</title>
        <authorList>
            <person name="Whitman W."/>
        </authorList>
    </citation>
    <scope>NUCLEOTIDE SEQUENCE [LARGE SCALE GENOMIC DNA]</scope>
    <source>
        <strain evidence="11 13">CGMCC 1.15366</strain>
    </source>
</reference>
<comment type="pathway">
    <text evidence="5">Amino-acid degradation; L-proline degradation into L-glutamate; L-glutamate from L-proline: step 1/2.</text>
</comment>
<dbReference type="InterPro" id="IPR050485">
    <property type="entry name" value="Proline_metab_enzyme"/>
</dbReference>
<sequence>MFKASKVLETRYEASQLDELWKAISANYIVDEESYLKELIQLVPGDQATIDKQTQHARELVKQVRKDAGRGESVDAFLQQYSLDTQEGIVLMCLAEALLRIPDGATADALIRDKLSGGAWKNYLKKSESILVNSGTWALNLTNELINPKGREEDSAVSRFRRLIKRMGEPVVRHATYHAMELMGKQFVLGRTIEEALKNSRKNRDIGYTHAYDMLGEAALTMKDAKRYHTAYVDSITKIAKEKFNNEENVPRPTISIKLSALHPRYEASHHDRIMDELATDLLELIKLAQQADVGVTIDAEEMDRLELSLELFERVYRTGVCKDWPRFGLVVQAYSKRALPVLVWLNALAKEVGDEIPIRLVKGAYWDSEVKLSQQLGLDGYPVFTRKASTDVSYIACARYMLSDETEGRLYPQFATHNAQTIVAIQDMAAGRRYEFQRLHGMGKDLYNTVLKNEPGRTVRIYAPVGAHKDLLPYLVRRLLENGANSSFVHKLLDPNVPVDDLVEHPLSNLSKKPCLHNDKIPLPLEILAPRKNSSGLNMNIHSQGDEFFTKVRSFQNNHWQGGPIVGGELIEADHRVAVTSPQQTTHQMGTIGWADAKLAEKALTLANKAFPAWTRTSADERAQKLEKLADLLEENLHEMIALCTLEAGKGLQDGIDEVREAVDFCRYYAIKARELMGEGETLPGPTGEKNELFVQGRGTFVCISPWNFPLAIFLGQITAALATGNCVLAKPAEQTGLVAYRAIQLAHEAGIPGDVLHFLPGNGGEIGAYLVSQEKIGGVCFTGSTNTAQAINRALAARSGSIVPLIAETGGQNAMMVDSTALPEQVVTDVVHSAFTSAGQRCSALRVLYVQDDIADRVIELLKGAMKELTVGDPIDHKTDVGPVIDGVAKTTLEQHIIDIQQAGKLISEAPMPEYTQGGTFVTPTAIEIDSISQLVRENFGPILHVIRFKHKDIDKVIDDINGTGFGLTFGIHSRNETFAYDVARKINVGNVYINRNQIGAIVGVQPFGGQGLSGTGPKAGGPHYLYAFMTEKTFSDNITAVGGNATLLSLGD</sequence>
<dbReference type="GO" id="GO:0003700">
    <property type="term" value="F:DNA-binding transcription factor activity"/>
    <property type="evidence" value="ECO:0007669"/>
    <property type="project" value="InterPro"/>
</dbReference>
<dbReference type="InterPro" id="IPR005933">
    <property type="entry name" value="PutA_C"/>
</dbReference>
<dbReference type="InterPro" id="IPR024089">
    <property type="entry name" value="PRODH_PutA_dom_I/II"/>
</dbReference>
<evidence type="ECO:0000256" key="7">
    <source>
        <dbReference type="SAM" id="Coils"/>
    </source>
</evidence>
<accession>A0A327WR67</accession>
<dbReference type="InterPro" id="IPR002872">
    <property type="entry name" value="Proline_DH_dom"/>
</dbReference>
<dbReference type="PANTHER" id="PTHR42862">
    <property type="entry name" value="DELTA-1-PYRROLINE-5-CARBOXYLATE DEHYDROGENASE 1, ISOFORM A-RELATED"/>
    <property type="match status" value="1"/>
</dbReference>
<keyword evidence="2 5" id="KW-0560">Oxidoreductase</keyword>
<dbReference type="Pfam" id="PF00171">
    <property type="entry name" value="Aldedh"/>
    <property type="match status" value="1"/>
</dbReference>
<dbReference type="SUPFAM" id="SSF53720">
    <property type="entry name" value="ALDH-like"/>
    <property type="match status" value="1"/>
</dbReference>
<dbReference type="Gene3D" id="3.40.309.10">
    <property type="entry name" value="Aldehyde Dehydrogenase, Chain A, domain 2"/>
    <property type="match status" value="1"/>
</dbReference>
<name>A0A327WR67_9GAMM</name>
<dbReference type="NCBIfam" id="NF008869">
    <property type="entry name" value="PRK11904.1"/>
    <property type="match status" value="1"/>
</dbReference>
<evidence type="ECO:0000313" key="14">
    <source>
        <dbReference type="Proteomes" id="UP000287865"/>
    </source>
</evidence>
<dbReference type="InterPro" id="IPR015590">
    <property type="entry name" value="Aldehyde_DH_dom"/>
</dbReference>
<dbReference type="PIRSF" id="PIRSF000197">
    <property type="entry name" value="Bifunct_PutA"/>
    <property type="match status" value="1"/>
</dbReference>
<dbReference type="PROSITE" id="PS00070">
    <property type="entry name" value="ALDEHYDE_DEHYDR_CYS"/>
    <property type="match status" value="1"/>
</dbReference>
<evidence type="ECO:0000256" key="5">
    <source>
        <dbReference type="PIRNR" id="PIRNR000197"/>
    </source>
</evidence>
<comment type="catalytic activity">
    <reaction evidence="5">
        <text>L-proline + a quinone = (S)-1-pyrroline-5-carboxylate + a quinol + H(+)</text>
        <dbReference type="Rhea" id="RHEA:23784"/>
        <dbReference type="ChEBI" id="CHEBI:15378"/>
        <dbReference type="ChEBI" id="CHEBI:17388"/>
        <dbReference type="ChEBI" id="CHEBI:24646"/>
        <dbReference type="ChEBI" id="CHEBI:60039"/>
        <dbReference type="ChEBI" id="CHEBI:132124"/>
        <dbReference type="EC" id="1.5.5.2"/>
    </reaction>
</comment>
<evidence type="ECO:0000259" key="9">
    <source>
        <dbReference type="Pfam" id="PF01619"/>
    </source>
</evidence>
<dbReference type="Pfam" id="PF01619">
    <property type="entry name" value="Pro_dh"/>
    <property type="match status" value="1"/>
</dbReference>
<feature type="domain" description="Aldehyde dehydrogenase" evidence="8">
    <location>
        <begin position="576"/>
        <end position="1036"/>
    </location>
</feature>
<dbReference type="GO" id="GO:0004657">
    <property type="term" value="F:proline dehydrogenase activity"/>
    <property type="evidence" value="ECO:0007669"/>
    <property type="project" value="UniProtKB-UniRule"/>
</dbReference>
<keyword evidence="5" id="KW-0285">Flavoprotein</keyword>
<keyword evidence="5" id="KW-0238">DNA-binding</keyword>
<feature type="coiled-coil region" evidence="7">
    <location>
        <begin position="617"/>
        <end position="644"/>
    </location>
</feature>
<dbReference type="OrthoDB" id="9812625at2"/>
<evidence type="ECO:0000259" key="8">
    <source>
        <dbReference type="Pfam" id="PF00171"/>
    </source>
</evidence>
<evidence type="ECO:0000313" key="11">
    <source>
        <dbReference type="EMBL" id="RAJ95252.1"/>
    </source>
</evidence>
<keyword evidence="5" id="KW-0642">Proline metabolism</keyword>
<evidence type="ECO:0000313" key="13">
    <source>
        <dbReference type="Proteomes" id="UP000249203"/>
    </source>
</evidence>
<dbReference type="GO" id="GO:0003677">
    <property type="term" value="F:DNA binding"/>
    <property type="evidence" value="ECO:0007669"/>
    <property type="project" value="UniProtKB-KW"/>
</dbReference>
<keyword evidence="5" id="KW-0805">Transcription regulation</keyword>
<dbReference type="InterPro" id="IPR016161">
    <property type="entry name" value="Ald_DH/histidinol_DH"/>
</dbReference>
<dbReference type="InterPro" id="IPR016163">
    <property type="entry name" value="Ald_DH_C"/>
</dbReference>
<feature type="active site" evidence="6">
    <location>
        <position position="810"/>
    </location>
</feature>
<dbReference type="Gene3D" id="3.20.20.220">
    <property type="match status" value="1"/>
</dbReference>
<evidence type="ECO:0000256" key="4">
    <source>
        <dbReference type="ARBA" id="ARBA00048142"/>
    </source>
</evidence>
<dbReference type="Gene3D" id="3.40.605.10">
    <property type="entry name" value="Aldehyde Dehydrogenase, Chain A, domain 1"/>
    <property type="match status" value="1"/>
</dbReference>
<dbReference type="UniPathway" id="UPA00261">
    <property type="reaction ID" value="UER00373"/>
</dbReference>
<comment type="function">
    <text evidence="5">Oxidizes proline to glutamate for use as a carbon and nitrogen source.</text>
</comment>
<comment type="caution">
    <text evidence="11">The sequence shown here is derived from an EMBL/GenBank/DDBJ whole genome shotgun (WGS) entry which is preliminary data.</text>
</comment>
<keyword evidence="5" id="KW-0274">FAD</keyword>
<proteinExistence type="inferred from homology"/>
<dbReference type="Pfam" id="PF14850">
    <property type="entry name" value="Pro_dh-DNA_bdg"/>
    <property type="match status" value="1"/>
</dbReference>
<dbReference type="GO" id="GO:0003842">
    <property type="term" value="F:L-glutamate gamma-semialdehyde dehydrogenase activity"/>
    <property type="evidence" value="ECO:0007669"/>
    <property type="project" value="UniProtKB-UniRule"/>
</dbReference>
<evidence type="ECO:0000256" key="6">
    <source>
        <dbReference type="PIRSR" id="PIRSR000197-1"/>
    </source>
</evidence>
<comment type="cofactor">
    <cofactor evidence="5">
        <name>FAD</name>
        <dbReference type="ChEBI" id="CHEBI:57692"/>
    </cofactor>
</comment>
<dbReference type="InterPro" id="IPR024082">
    <property type="entry name" value="PRODH_PutA_dom_II"/>
</dbReference>
<dbReference type="SUPFAM" id="SSF81935">
    <property type="entry name" value="N-terminal domain of bifunctional PutA protein"/>
    <property type="match status" value="1"/>
</dbReference>
<dbReference type="NCBIfam" id="TIGR01238">
    <property type="entry name" value="D1pyr5carbox3"/>
    <property type="match status" value="1"/>
</dbReference>
<evidence type="ECO:0000313" key="12">
    <source>
        <dbReference type="EMBL" id="RUO21051.1"/>
    </source>
</evidence>
<comment type="pathway">
    <text evidence="1 5">Amino-acid degradation; L-proline degradation into L-glutamate; L-glutamate from L-proline: step 2/2.</text>
</comment>
<dbReference type="InterPro" id="IPR016160">
    <property type="entry name" value="Ald_DH_CS_CYS"/>
</dbReference>
<evidence type="ECO:0000256" key="2">
    <source>
        <dbReference type="ARBA" id="ARBA00023002"/>
    </source>
</evidence>
<dbReference type="EMBL" id="PIPK01000012">
    <property type="protein sequence ID" value="RUO21051.1"/>
    <property type="molecule type" value="Genomic_DNA"/>
</dbReference>
<dbReference type="InterPro" id="IPR016162">
    <property type="entry name" value="Ald_DH_N"/>
</dbReference>
<protein>
    <recommendedName>
        <fullName evidence="5">Bifunctional protein PutA</fullName>
    </recommendedName>
    <domain>
        <recommendedName>
            <fullName evidence="5">Proline dehydrogenase</fullName>
            <ecNumber evidence="5">1.5.5.2</ecNumber>
        </recommendedName>
        <alternativeName>
            <fullName evidence="5">Proline oxidase</fullName>
        </alternativeName>
    </domain>
    <domain>
        <recommendedName>
            <fullName evidence="5">Delta-1-pyrroline-5-carboxylate dehydrogenase</fullName>
            <shortName evidence="5">P5C dehydrogenase</shortName>
            <ecNumber evidence="5">1.2.1.88</ecNumber>
        </recommendedName>
        <alternativeName>
            <fullName evidence="5">L-glutamate gamma-semialdehyde dehydrogenase</fullName>
        </alternativeName>
    </domain>
</protein>
<dbReference type="FunFam" id="3.40.309.10:FF:000005">
    <property type="entry name" value="1-pyrroline-5-carboxylate dehydrogenase 1"/>
    <property type="match status" value="1"/>
</dbReference>
<dbReference type="EC" id="1.5.5.2" evidence="5"/>
<dbReference type="Gene3D" id="1.20.5.460">
    <property type="entry name" value="Single helix bin"/>
    <property type="match status" value="1"/>
</dbReference>
<dbReference type="GO" id="GO:0009898">
    <property type="term" value="C:cytoplasmic side of plasma membrane"/>
    <property type="evidence" value="ECO:0007669"/>
    <property type="project" value="TreeGrafter"/>
</dbReference>
<feature type="domain" description="Proline dehydrogenase PutA" evidence="10">
    <location>
        <begin position="74"/>
        <end position="187"/>
    </location>
</feature>
<dbReference type="CDD" id="cd07125">
    <property type="entry name" value="ALDH_PutA-P5CDH"/>
    <property type="match status" value="1"/>
</dbReference>
<dbReference type="EMBL" id="QLMD01000011">
    <property type="protein sequence ID" value="RAJ95252.1"/>
    <property type="molecule type" value="Genomic_DNA"/>
</dbReference>
<gene>
    <name evidence="11" type="ORF">B0I24_11137</name>
    <name evidence="12" type="ORF">CWE07_11820</name>
</gene>
<keyword evidence="5" id="KW-0804">Transcription</keyword>
<dbReference type="Proteomes" id="UP000287865">
    <property type="component" value="Unassembled WGS sequence"/>
</dbReference>
<feature type="active site" evidence="6">
    <location>
        <position position="844"/>
    </location>
</feature>
<evidence type="ECO:0000259" key="10">
    <source>
        <dbReference type="Pfam" id="PF14850"/>
    </source>
</evidence>
<keyword evidence="3 5" id="KW-0520">NAD</keyword>
<dbReference type="RefSeq" id="WP_111569970.1">
    <property type="nucleotide sequence ID" value="NZ_PIPK01000012.1"/>
</dbReference>
<evidence type="ECO:0000256" key="1">
    <source>
        <dbReference type="ARBA" id="ARBA00004786"/>
    </source>
</evidence>
<dbReference type="AlphaFoldDB" id="A0A327WR67"/>
<comment type="similarity">
    <text evidence="5">In the N-terminal section; belongs to the proline dehydrogenase family.</text>
</comment>
<dbReference type="GO" id="GO:0010133">
    <property type="term" value="P:L-proline catabolic process to L-glutamate"/>
    <property type="evidence" value="ECO:0007669"/>
    <property type="project" value="UniProtKB-UniRule"/>
</dbReference>
<evidence type="ECO:0000256" key="3">
    <source>
        <dbReference type="ARBA" id="ARBA00023027"/>
    </source>
</evidence>
<comment type="catalytic activity">
    <reaction evidence="4 5">
        <text>L-glutamate 5-semialdehyde + NAD(+) + H2O = L-glutamate + NADH + 2 H(+)</text>
        <dbReference type="Rhea" id="RHEA:30235"/>
        <dbReference type="ChEBI" id="CHEBI:15377"/>
        <dbReference type="ChEBI" id="CHEBI:15378"/>
        <dbReference type="ChEBI" id="CHEBI:29985"/>
        <dbReference type="ChEBI" id="CHEBI:57540"/>
        <dbReference type="ChEBI" id="CHEBI:57945"/>
        <dbReference type="ChEBI" id="CHEBI:58066"/>
        <dbReference type="EC" id="1.2.1.88"/>
    </reaction>
</comment>
<dbReference type="Proteomes" id="UP000249203">
    <property type="component" value="Unassembled WGS sequence"/>
</dbReference>
<keyword evidence="5" id="KW-0678">Repressor</keyword>
<comment type="similarity">
    <text evidence="5">In the C-terminal section; belongs to the aldehyde dehydrogenase family.</text>
</comment>
<dbReference type="EC" id="1.2.1.88" evidence="5"/>
<dbReference type="InterPro" id="IPR029041">
    <property type="entry name" value="FAD-linked_oxidoreductase-like"/>
</dbReference>
<keyword evidence="14" id="KW-1185">Reference proteome</keyword>
<feature type="domain" description="Proline dehydrogenase" evidence="9">
    <location>
        <begin position="196"/>
        <end position="492"/>
    </location>
</feature>
<keyword evidence="7" id="KW-0175">Coiled coil</keyword>
<dbReference type="InterPro" id="IPR025703">
    <property type="entry name" value="Bifunct_PutA"/>
</dbReference>
<dbReference type="SUPFAM" id="SSF51730">
    <property type="entry name" value="FAD-linked oxidoreductase"/>
    <property type="match status" value="1"/>
</dbReference>
<reference evidence="12 14" key="1">
    <citation type="journal article" date="2018" name="Front. Microbiol.">
        <title>Genome-Based Analysis Reveals the Taxonomy and Diversity of the Family Idiomarinaceae.</title>
        <authorList>
            <person name="Liu Y."/>
            <person name="Lai Q."/>
            <person name="Shao Z."/>
        </authorList>
    </citation>
    <scope>NUCLEOTIDE SEQUENCE [LARGE SCALE GENOMIC DNA]</scope>
    <source>
        <strain evidence="12 14">CF12-14</strain>
    </source>
</reference>
<dbReference type="PANTHER" id="PTHR42862:SF1">
    <property type="entry name" value="DELTA-1-PYRROLINE-5-CARBOXYLATE DEHYDROGENASE 2, ISOFORM A-RELATED"/>
    <property type="match status" value="1"/>
</dbReference>
<organism evidence="11 13">
    <name type="scientific">Aliidiomarina maris</name>
    <dbReference type="NCBI Taxonomy" id="531312"/>
    <lineage>
        <taxon>Bacteria</taxon>
        <taxon>Pseudomonadati</taxon>
        <taxon>Pseudomonadota</taxon>
        <taxon>Gammaproteobacteria</taxon>
        <taxon>Alteromonadales</taxon>
        <taxon>Idiomarinaceae</taxon>
        <taxon>Aliidiomarina</taxon>
    </lineage>
</organism>